<feature type="region of interest" description="Disordered" evidence="1">
    <location>
        <begin position="386"/>
        <end position="406"/>
    </location>
</feature>
<evidence type="ECO:0000313" key="3">
    <source>
        <dbReference type="Proteomes" id="UP000028761"/>
    </source>
</evidence>
<dbReference type="InterPro" id="IPR010770">
    <property type="entry name" value="Ecd"/>
</dbReference>
<proteinExistence type="predicted"/>
<dbReference type="Ensembl" id="ENSPANT00000039552.2">
    <property type="protein sequence ID" value="ENSPANP00000033454.2"/>
    <property type="gene ID" value="ENSPANG00000022361.3"/>
</dbReference>
<reference evidence="2" key="2">
    <citation type="submission" date="2025-08" db="UniProtKB">
        <authorList>
            <consortium name="Ensembl"/>
        </authorList>
    </citation>
    <scope>IDENTIFICATION</scope>
</reference>
<evidence type="ECO:0000256" key="1">
    <source>
        <dbReference type="SAM" id="MobiDB-lite"/>
    </source>
</evidence>
<protein>
    <submittedName>
        <fullName evidence="2">Ecdysoneless cell cycle regulator</fullName>
    </submittedName>
</protein>
<dbReference type="PANTHER" id="PTHR13060:SF0">
    <property type="entry name" value="PROTEIN ECDYSONELESS HOMOLOG"/>
    <property type="match status" value="1"/>
</dbReference>
<evidence type="ECO:0000313" key="2">
    <source>
        <dbReference type="Ensembl" id="ENSPANP00000033454.2"/>
    </source>
</evidence>
<dbReference type="GeneTree" id="ENSGT00390000015361"/>
<name>A0A2I3MCQ8_PAPAN</name>
<sequence length="601" mass="67760">MEETMKLAAMEDTVEYCLFLIPDESRDSDKHEEVLQKYIERIMTRFAPMLVPYIWQNQPFNLKYKPGKGSVPAHMFGVTKFGDNIEDEWFIVYVIKQITKEFPELVARIEDNDGEFLLIEAADFLPKWLDPDNSTNRVFFHHGELCIIPAPRKPGAESWLPTTPPTIPQALNIIAAHPEKILASESIRAAVSRRIRGYPEKIQVSLHRAHCFLPAGIVAVLKQRPRLVSAAVQAFYLRDPIDLRACRVFKTFLPETRIMTSAHGFEILCSKCSPHFSDCKKSLVTASPLWASFLASLKKNDYFKGLIEGSVQYRERLEMAENYFQLSVNRPESSLAMSPGEEILTLLQTIPFDIEDLKKEAANLPPEDDDQWLDLSPDQLDQLLQEAAGKKESESISKEEKEQNYDLTQVSESMKAFISKVSTHKGAELPREPSEAPITFDADSFLNYFDKILGPRPHESDSDDLDEEEFECLDSDDDLDFETHEPGEEASLKGTLDNLKSYMAQMDQELAHTCIGKSFTTRKQVEPVSQTTDNNSDQEDSDTGESVMAPVDVDLNLVSNILESYSSQAGLAGPASNLLQSMGVQLPDNTDHRPTSKPTKN</sequence>
<keyword evidence="3" id="KW-1185">Reference proteome</keyword>
<feature type="region of interest" description="Disordered" evidence="1">
    <location>
        <begin position="580"/>
        <end position="601"/>
    </location>
</feature>
<organism evidence="2 3">
    <name type="scientific">Papio anubis</name>
    <name type="common">Olive baboon</name>
    <dbReference type="NCBI Taxonomy" id="9555"/>
    <lineage>
        <taxon>Eukaryota</taxon>
        <taxon>Metazoa</taxon>
        <taxon>Chordata</taxon>
        <taxon>Craniata</taxon>
        <taxon>Vertebrata</taxon>
        <taxon>Euteleostomi</taxon>
        <taxon>Mammalia</taxon>
        <taxon>Eutheria</taxon>
        <taxon>Euarchontoglires</taxon>
        <taxon>Primates</taxon>
        <taxon>Haplorrhini</taxon>
        <taxon>Catarrhini</taxon>
        <taxon>Cercopithecidae</taxon>
        <taxon>Cercopithecinae</taxon>
        <taxon>Papio</taxon>
    </lineage>
</organism>
<dbReference type="Pfam" id="PF07093">
    <property type="entry name" value="SGT1"/>
    <property type="match status" value="1"/>
</dbReference>
<accession>A0A2I3MCQ8</accession>
<dbReference type="Proteomes" id="UP000028761">
    <property type="component" value="Chromosome 11"/>
</dbReference>
<dbReference type="GO" id="GO:0005634">
    <property type="term" value="C:nucleus"/>
    <property type="evidence" value="ECO:0007669"/>
    <property type="project" value="TreeGrafter"/>
</dbReference>
<feature type="compositionally biased region" description="Polar residues" evidence="1">
    <location>
        <begin position="523"/>
        <end position="535"/>
    </location>
</feature>
<dbReference type="AlphaFoldDB" id="A0A2I3MCQ8"/>
<reference evidence="2" key="3">
    <citation type="submission" date="2025-09" db="UniProtKB">
        <authorList>
            <consortium name="Ensembl"/>
        </authorList>
    </citation>
    <scope>IDENTIFICATION</scope>
</reference>
<reference evidence="2 3" key="1">
    <citation type="submission" date="2012-03" db="EMBL/GenBank/DDBJ databases">
        <title>Whole Genome Assembly of Papio anubis.</title>
        <authorList>
            <person name="Liu Y.L."/>
            <person name="Abraham K.A."/>
            <person name="Akbar H.A."/>
            <person name="Ali S.A."/>
            <person name="Anosike U.A."/>
            <person name="Aqrawi P.A."/>
            <person name="Arias F.A."/>
            <person name="Attaway T.A."/>
            <person name="Awwad R.A."/>
            <person name="Babu C.B."/>
            <person name="Bandaranaike D.B."/>
            <person name="Battles P.B."/>
            <person name="Bell A.B."/>
            <person name="Beltran B.B."/>
            <person name="Berhane-Mersha D.B."/>
            <person name="Bess C.B."/>
            <person name="Bickham C.B."/>
            <person name="Bolden T.B."/>
            <person name="Carter K.C."/>
            <person name="Chau D.C."/>
            <person name="Chavez A.C."/>
            <person name="Clerc-Blankenburg K.C."/>
            <person name="Coyle M.C."/>
            <person name="Dao M.D."/>
            <person name="Davila M.L.D."/>
            <person name="Davy-Carroll L.D."/>
            <person name="Denson S.D."/>
            <person name="Dinh H.D."/>
            <person name="Fernandez S.F."/>
            <person name="Fernando P.F."/>
            <person name="Forbes L.F."/>
            <person name="Francis C.F."/>
            <person name="Francisco L.F."/>
            <person name="Fu Q.F."/>
            <person name="Garcia-Iii R.G."/>
            <person name="Garrett T.G."/>
            <person name="Gross S.G."/>
            <person name="Gubbala S.G."/>
            <person name="Hirani K.H."/>
            <person name="Hogues M.H."/>
            <person name="Hollins B.H."/>
            <person name="Jackson L.J."/>
            <person name="Javaid M.J."/>
            <person name="Jhangiani S.J."/>
            <person name="Johnson A.J."/>
            <person name="Johnson B.J."/>
            <person name="Jones J.J."/>
            <person name="Joshi V.J."/>
            <person name="Kalu J.K."/>
            <person name="Khan N.K."/>
            <person name="Korchina V.K."/>
            <person name="Kovar C.K."/>
            <person name="Lago L.L."/>
            <person name="Lara F.L."/>
            <person name="Le T.-K.L."/>
            <person name="Lee S.L."/>
            <person name="Legall-Iii F.L."/>
            <person name="Lemon S.L."/>
            <person name="Liu J.L."/>
            <person name="Liu Y.-S.L."/>
            <person name="Liyanage D.L."/>
            <person name="Lopez J.L."/>
            <person name="Lorensuhewa L.L."/>
            <person name="Mata R.M."/>
            <person name="Mathew T.M."/>
            <person name="Mercado C.M."/>
            <person name="Mercado I.M."/>
            <person name="Morales K.M."/>
            <person name="Morgan M.M."/>
            <person name="Munidasa M.M."/>
            <person name="Ngo D.N."/>
            <person name="Nguyen L.N."/>
            <person name="Nguyen T.N."/>
            <person name="Nguyen N.N."/>
            <person name="Obregon M.O."/>
            <person name="Okwuonu G.O."/>
            <person name="Ongeri F.O."/>
            <person name="Onwere C.O."/>
            <person name="Osifeso I.O."/>
            <person name="Parra A.P."/>
            <person name="Patil S.P."/>
            <person name="Perez A.P."/>
            <person name="Perez Y.P."/>
            <person name="Pham C.P."/>
            <person name="Pu L.-L.P."/>
            <person name="Puazo M.P."/>
            <person name="Quiroz J.Q."/>
            <person name="Rouhana J.R."/>
            <person name="Ruiz M.R."/>
            <person name="Ruiz S.-J.R."/>
            <person name="Saada N.S."/>
            <person name="Santibanez J.S."/>
            <person name="Scheel M.S."/>
            <person name="Schneider B.S."/>
            <person name="Simmons D.S."/>
            <person name="Sisson I.S."/>
            <person name="Tang L.-Y.T."/>
            <person name="Thornton R.T."/>
            <person name="Tisius J.T."/>
            <person name="Toledanes G.T."/>
            <person name="Trejos Z.T."/>
            <person name="Usmani K.U."/>
            <person name="Varghese R.V."/>
            <person name="Vattathil S.V."/>
            <person name="Vee V.V."/>
            <person name="Walker D.W."/>
            <person name="Weissenberger G.W."/>
            <person name="White C.W."/>
            <person name="Williams A.W."/>
            <person name="Woodworth J.W."/>
            <person name="Wright R.W."/>
            <person name="Zhu Y.Z."/>
            <person name="Han Y.H."/>
            <person name="Newsham I.N."/>
            <person name="Nazareth L.N."/>
            <person name="Worley K.W."/>
            <person name="Muzny D.M."/>
            <person name="Rogers J.R."/>
            <person name="Gibbs R.G."/>
        </authorList>
    </citation>
    <scope>NUCLEOTIDE SEQUENCE [LARGE SCALE GENOMIC DNA]</scope>
</reference>
<feature type="region of interest" description="Disordered" evidence="1">
    <location>
        <begin position="523"/>
        <end position="545"/>
    </location>
</feature>
<gene>
    <name evidence="2" type="primary">ECD</name>
</gene>
<feature type="compositionally biased region" description="Basic and acidic residues" evidence="1">
    <location>
        <begin position="388"/>
        <end position="404"/>
    </location>
</feature>
<dbReference type="ExpressionAtlas" id="A0A2I3MCQ8">
    <property type="expression patterns" value="baseline"/>
</dbReference>
<dbReference type="PANTHER" id="PTHR13060">
    <property type="entry name" value="SGT1 PROTEIN HSGT1 SUPPRESSOR OF GCR2"/>
    <property type="match status" value="1"/>
</dbReference>
<dbReference type="Bgee" id="ENSPANG00000022361">
    <property type="expression patterns" value="Expressed in fundus of stomach and 64 other cell types or tissues"/>
</dbReference>